<dbReference type="RefSeq" id="XP_002796153.2">
    <property type="nucleotide sequence ID" value="XM_002796107.2"/>
</dbReference>
<dbReference type="KEGG" id="pbl:PAAG_02041"/>
<organism evidence="2 3">
    <name type="scientific">Paracoccidioides lutzii (strain ATCC MYA-826 / Pb01)</name>
    <name type="common">Paracoccidioides brasiliensis</name>
    <dbReference type="NCBI Taxonomy" id="502779"/>
    <lineage>
        <taxon>Eukaryota</taxon>
        <taxon>Fungi</taxon>
        <taxon>Dikarya</taxon>
        <taxon>Ascomycota</taxon>
        <taxon>Pezizomycotina</taxon>
        <taxon>Eurotiomycetes</taxon>
        <taxon>Eurotiomycetidae</taxon>
        <taxon>Onygenales</taxon>
        <taxon>Ajellomycetaceae</taxon>
        <taxon>Paracoccidioides</taxon>
    </lineage>
</organism>
<evidence type="ECO:0000313" key="2">
    <source>
        <dbReference type="EMBL" id="EEH39852.2"/>
    </source>
</evidence>
<protein>
    <submittedName>
        <fullName evidence="2">Uncharacterized protein</fullName>
    </submittedName>
</protein>
<feature type="region of interest" description="Disordered" evidence="1">
    <location>
        <begin position="1"/>
        <end position="24"/>
    </location>
</feature>
<dbReference type="GeneID" id="9099297"/>
<accession>C1GU46</accession>
<gene>
    <name evidence="2" type="ORF">PAAG_02041</name>
</gene>
<sequence>MDNLHQQNEARVCRCPSPAPRELPKSQLRHYEKRSSVSSVCRCVLEDITRSLGAESHFEYGVWQPHMHLRGNKSVVLPGSDVSAAAEVKLLHAATQSISLLKTCLDTLEAQGIVVTSSTVRYLPEPSVSNMG</sequence>
<evidence type="ECO:0000313" key="3">
    <source>
        <dbReference type="Proteomes" id="UP000002059"/>
    </source>
</evidence>
<dbReference type="HOGENOM" id="CLU_1917682_0_0_1"/>
<name>C1GU46_PARBA</name>
<dbReference type="AlphaFoldDB" id="C1GU46"/>
<proteinExistence type="predicted"/>
<reference evidence="2 3" key="1">
    <citation type="journal article" date="2011" name="PLoS Genet.">
        <title>Comparative genomic analysis of human fungal pathogens causing paracoccidioidomycosis.</title>
        <authorList>
            <person name="Desjardins C.A."/>
            <person name="Champion M.D."/>
            <person name="Holder J.W."/>
            <person name="Muszewska A."/>
            <person name="Goldberg J."/>
            <person name="Bailao A.M."/>
            <person name="Brigido M.M."/>
            <person name="Ferreira M.E."/>
            <person name="Garcia A.M."/>
            <person name="Grynberg M."/>
            <person name="Gujja S."/>
            <person name="Heiman D.I."/>
            <person name="Henn M.R."/>
            <person name="Kodira C.D."/>
            <person name="Leon-Narvaez H."/>
            <person name="Longo L.V."/>
            <person name="Ma L.J."/>
            <person name="Malavazi I."/>
            <person name="Matsuo A.L."/>
            <person name="Morais F.V."/>
            <person name="Pereira M."/>
            <person name="Rodriguez-Brito S."/>
            <person name="Sakthikumar S."/>
            <person name="Salem-Izacc S.M."/>
            <person name="Sykes S.M."/>
            <person name="Teixeira M.M."/>
            <person name="Vallejo M.C."/>
            <person name="Walter M.E."/>
            <person name="Yandava C."/>
            <person name="Young S."/>
            <person name="Zeng Q."/>
            <person name="Zucker J."/>
            <person name="Felipe M.S."/>
            <person name="Goldman G.H."/>
            <person name="Haas B.J."/>
            <person name="McEwen J.G."/>
            <person name="Nino-Vega G."/>
            <person name="Puccia R."/>
            <person name="San-Blas G."/>
            <person name="Soares C.M."/>
            <person name="Birren B.W."/>
            <person name="Cuomo C.A."/>
        </authorList>
    </citation>
    <scope>NUCLEOTIDE SEQUENCE [LARGE SCALE GENOMIC DNA]</scope>
    <source>
        <strain evidence="3">ATCC MYA-826 / Pb01</strain>
    </source>
</reference>
<dbReference type="Proteomes" id="UP000002059">
    <property type="component" value="Partially assembled WGS sequence"/>
</dbReference>
<keyword evidence="3" id="KW-1185">Reference proteome</keyword>
<dbReference type="VEuPathDB" id="FungiDB:PAAG_02041"/>
<evidence type="ECO:0000256" key="1">
    <source>
        <dbReference type="SAM" id="MobiDB-lite"/>
    </source>
</evidence>
<dbReference type="EMBL" id="KN293995">
    <property type="protein sequence ID" value="EEH39852.2"/>
    <property type="molecule type" value="Genomic_DNA"/>
</dbReference>